<name>A0A6M4GWF7_9PROT</name>
<evidence type="ECO:0000313" key="4">
    <source>
        <dbReference type="Proteomes" id="UP000501534"/>
    </source>
</evidence>
<sequence>MNATAGPAWALLAGASLWGIVWYPYRLLAQAGLDGIWSTAITYGIAAVVGGAIFFRHWRGMLASPWLVAAMGLSIGWSNLAYVLAVLEGEVMRVLLLFYLAPLWTVPIAWLLLDERLDRRGVFAMTLAFGGAATMLWRPELGFPWPETRADWLAGVAGFLFALGNVLVRKIDNVSDAGKSIAIWLGVTIAAAVHIPWSDATLMDAVAVADWPIAWGIGLALVAMSLAMQYGLSRLPANRAIVILLFELPVAVFAAWLLADEVPRAKDYLGGLFIVGATLVTTLRPRSAPPAEP</sequence>
<dbReference type="GO" id="GO:0016020">
    <property type="term" value="C:membrane"/>
    <property type="evidence" value="ECO:0007669"/>
    <property type="project" value="InterPro"/>
</dbReference>
<dbReference type="EMBL" id="CP053069">
    <property type="protein sequence ID" value="QJR09957.1"/>
    <property type="molecule type" value="Genomic_DNA"/>
</dbReference>
<feature type="transmembrane region" description="Helical" evidence="1">
    <location>
        <begin position="67"/>
        <end position="85"/>
    </location>
</feature>
<protein>
    <recommendedName>
        <fullName evidence="2">EamA domain-containing protein</fullName>
    </recommendedName>
</protein>
<feature type="domain" description="EamA" evidence="2">
    <location>
        <begin position="10"/>
        <end position="136"/>
    </location>
</feature>
<evidence type="ECO:0000313" key="3">
    <source>
        <dbReference type="EMBL" id="QJR09957.1"/>
    </source>
</evidence>
<keyword evidence="4" id="KW-1185">Reference proteome</keyword>
<reference evidence="3 4" key="1">
    <citation type="submission" date="2020-04" db="EMBL/GenBank/DDBJ databases">
        <title>Usitatibacter rugosus gen. nov., sp. nov. and Usitatibacter palustris sp. nov., novel members of Usitatibacteraceae fam. nov. within the order Nitrosomonadales isolated from soil.</title>
        <authorList>
            <person name="Huber K.J."/>
            <person name="Neumann-Schaal M."/>
            <person name="Geppert A."/>
            <person name="Luckner M."/>
            <person name="Wanner G."/>
            <person name="Overmann J."/>
        </authorList>
    </citation>
    <scope>NUCLEOTIDE SEQUENCE [LARGE SCALE GENOMIC DNA]</scope>
    <source>
        <strain evidence="3 4">0125_3</strain>
    </source>
</reference>
<dbReference type="InterPro" id="IPR037185">
    <property type="entry name" value="EmrE-like"/>
</dbReference>
<keyword evidence="1" id="KW-1133">Transmembrane helix</keyword>
<dbReference type="KEGG" id="uru:DSM104443_01008"/>
<organism evidence="3 4">
    <name type="scientific">Usitatibacter rugosus</name>
    <dbReference type="NCBI Taxonomy" id="2732067"/>
    <lineage>
        <taxon>Bacteria</taxon>
        <taxon>Pseudomonadati</taxon>
        <taxon>Pseudomonadota</taxon>
        <taxon>Betaproteobacteria</taxon>
        <taxon>Nitrosomonadales</taxon>
        <taxon>Usitatibacteraceae</taxon>
        <taxon>Usitatibacter</taxon>
    </lineage>
</organism>
<dbReference type="Pfam" id="PF00892">
    <property type="entry name" value="EamA"/>
    <property type="match status" value="2"/>
</dbReference>
<feature type="transmembrane region" description="Helical" evidence="1">
    <location>
        <begin position="150"/>
        <end position="168"/>
    </location>
</feature>
<dbReference type="RefSeq" id="WP_171090103.1">
    <property type="nucleotide sequence ID" value="NZ_CP053069.1"/>
</dbReference>
<keyword evidence="1" id="KW-0472">Membrane</keyword>
<accession>A0A6M4GWF7</accession>
<feature type="transmembrane region" description="Helical" evidence="1">
    <location>
        <begin position="209"/>
        <end position="228"/>
    </location>
</feature>
<dbReference type="SUPFAM" id="SSF103481">
    <property type="entry name" value="Multidrug resistance efflux transporter EmrE"/>
    <property type="match status" value="2"/>
</dbReference>
<dbReference type="PANTHER" id="PTHR22911:SF79">
    <property type="entry name" value="MOBA-LIKE NTP TRANSFERASE DOMAIN-CONTAINING PROTEIN"/>
    <property type="match status" value="1"/>
</dbReference>
<evidence type="ECO:0000259" key="2">
    <source>
        <dbReference type="Pfam" id="PF00892"/>
    </source>
</evidence>
<feature type="transmembrane region" description="Helical" evidence="1">
    <location>
        <begin position="240"/>
        <end position="259"/>
    </location>
</feature>
<evidence type="ECO:0000256" key="1">
    <source>
        <dbReference type="SAM" id="Phobius"/>
    </source>
</evidence>
<proteinExistence type="predicted"/>
<dbReference type="AlphaFoldDB" id="A0A6M4GWF7"/>
<feature type="transmembrane region" description="Helical" evidence="1">
    <location>
        <begin position="120"/>
        <end position="138"/>
    </location>
</feature>
<feature type="domain" description="EamA" evidence="2">
    <location>
        <begin position="150"/>
        <end position="282"/>
    </location>
</feature>
<dbReference type="PANTHER" id="PTHR22911">
    <property type="entry name" value="ACYL-MALONYL CONDENSING ENZYME-RELATED"/>
    <property type="match status" value="1"/>
</dbReference>
<feature type="transmembrane region" description="Helical" evidence="1">
    <location>
        <begin position="35"/>
        <end position="55"/>
    </location>
</feature>
<feature type="transmembrane region" description="Helical" evidence="1">
    <location>
        <begin position="91"/>
        <end position="113"/>
    </location>
</feature>
<feature type="transmembrane region" description="Helical" evidence="1">
    <location>
        <begin position="180"/>
        <end position="197"/>
    </location>
</feature>
<keyword evidence="1" id="KW-0812">Transmembrane</keyword>
<dbReference type="Proteomes" id="UP000501534">
    <property type="component" value="Chromosome"/>
</dbReference>
<gene>
    <name evidence="3" type="ORF">DSM104443_01008</name>
</gene>
<dbReference type="InterPro" id="IPR000620">
    <property type="entry name" value="EamA_dom"/>
</dbReference>